<dbReference type="EMBL" id="BJYL01000035">
    <property type="protein sequence ID" value="GEN84324.1"/>
    <property type="molecule type" value="Genomic_DNA"/>
</dbReference>
<accession>A0A511ZA61</accession>
<dbReference type="Pfam" id="PF10974">
    <property type="entry name" value="DUF2804"/>
    <property type="match status" value="1"/>
</dbReference>
<protein>
    <recommendedName>
        <fullName evidence="3">DUF2804 domain-containing protein</fullName>
    </recommendedName>
</protein>
<name>A0A511ZA61_9BACL</name>
<evidence type="ECO:0000313" key="1">
    <source>
        <dbReference type="EMBL" id="GEN84324.1"/>
    </source>
</evidence>
<gene>
    <name evidence="1" type="ORF">SLU01_26360</name>
</gene>
<dbReference type="AlphaFoldDB" id="A0A511ZA61"/>
<organism evidence="1 2">
    <name type="scientific">Sporosarcina luteola</name>
    <dbReference type="NCBI Taxonomy" id="582850"/>
    <lineage>
        <taxon>Bacteria</taxon>
        <taxon>Bacillati</taxon>
        <taxon>Bacillota</taxon>
        <taxon>Bacilli</taxon>
        <taxon>Bacillales</taxon>
        <taxon>Caryophanaceae</taxon>
        <taxon>Sporosarcina</taxon>
    </lineage>
</organism>
<reference evidence="1 2" key="1">
    <citation type="submission" date="2019-07" db="EMBL/GenBank/DDBJ databases">
        <title>Whole genome shotgun sequence of Sporosarcina luteola NBRC 105378.</title>
        <authorList>
            <person name="Hosoyama A."/>
            <person name="Uohara A."/>
            <person name="Ohji S."/>
            <person name="Ichikawa N."/>
        </authorList>
    </citation>
    <scope>NUCLEOTIDE SEQUENCE [LARGE SCALE GENOMIC DNA]</scope>
    <source>
        <strain evidence="1 2">NBRC 105378</strain>
    </source>
</reference>
<sequence length="352" mass="41032">MVYEKDNRLGEIFLQHAEREIRDPVLLCDRKGMLNPEAIGFARRPLITSNLKGHFMRKKKWNYWCVYGEDLLFSATISHLDYAAVCFVYILDYETQRFYEKQVTLPISRKVKMPDDVLGSVKFVDNRISVQLVHIQGETHLSVTIPDFDNEVLHADLHISHPERDDSLNVVIPWKRDLFQFTAKHHSLPTSGFVKIGDKRYNFNPDYSFAVLDYGRGVWPREADWNWAMASQRLGGRRIGLNFGGKWTNGTGMTENAVFVDGVMTKIHEDVIFTYDTEDFMRPWHIHTKFSDQVDMTFTPFFERISKTNVQLVRTNVNQLVGYFNGRVKLNDGSVLRIRQMLGCSEDHRAKW</sequence>
<dbReference type="RefSeq" id="WP_147059073.1">
    <property type="nucleotide sequence ID" value="NZ_BJYL01000035.1"/>
</dbReference>
<dbReference type="OrthoDB" id="9762066at2"/>
<comment type="caution">
    <text evidence="1">The sequence shown here is derived from an EMBL/GenBank/DDBJ whole genome shotgun (WGS) entry which is preliminary data.</text>
</comment>
<dbReference type="PANTHER" id="PTHR35868">
    <property type="entry name" value="DUF2804 DOMAIN-CONTAINING PROTEIN-RELATED"/>
    <property type="match status" value="1"/>
</dbReference>
<dbReference type="InterPro" id="IPR021243">
    <property type="entry name" value="DUF2804"/>
</dbReference>
<dbReference type="Proteomes" id="UP000321901">
    <property type="component" value="Unassembled WGS sequence"/>
</dbReference>
<evidence type="ECO:0008006" key="3">
    <source>
        <dbReference type="Google" id="ProtNLM"/>
    </source>
</evidence>
<proteinExistence type="predicted"/>
<dbReference type="PANTHER" id="PTHR35868:SF3">
    <property type="entry name" value="DUF2804 DOMAIN-CONTAINING PROTEIN"/>
    <property type="match status" value="1"/>
</dbReference>
<keyword evidence="2" id="KW-1185">Reference proteome</keyword>
<evidence type="ECO:0000313" key="2">
    <source>
        <dbReference type="Proteomes" id="UP000321901"/>
    </source>
</evidence>